<dbReference type="GO" id="GO:0005813">
    <property type="term" value="C:centrosome"/>
    <property type="evidence" value="ECO:0007669"/>
    <property type="project" value="UniProtKB-SubCell"/>
</dbReference>
<dbReference type="PROSITE" id="PS51194">
    <property type="entry name" value="HELICASE_CTER"/>
    <property type="match status" value="1"/>
</dbReference>
<evidence type="ECO:0000259" key="44">
    <source>
        <dbReference type="PROSITE" id="PS51192"/>
    </source>
</evidence>
<dbReference type="GO" id="GO:0046872">
    <property type="term" value="F:metal ion binding"/>
    <property type="evidence" value="ECO:0007669"/>
    <property type="project" value="UniProtKB-KW"/>
</dbReference>
<dbReference type="FunFam" id="3.40.50.300:FF:000284">
    <property type="entry name" value="probable ATP-dependent RNA helicase YTHDC2"/>
    <property type="match status" value="1"/>
</dbReference>
<feature type="disulfide bond" evidence="39">
    <location>
        <begin position="1666"/>
        <end position="1675"/>
    </location>
</feature>
<evidence type="ECO:0000256" key="22">
    <source>
        <dbReference type="ARBA" id="ARBA00022884"/>
    </source>
</evidence>
<feature type="disulfide bond" evidence="39">
    <location>
        <begin position="1694"/>
        <end position="1706"/>
    </location>
</feature>
<dbReference type="InterPro" id="IPR014001">
    <property type="entry name" value="Helicase_ATP-bd"/>
</dbReference>
<dbReference type="GO" id="GO:0008380">
    <property type="term" value="P:RNA splicing"/>
    <property type="evidence" value="ECO:0007669"/>
    <property type="project" value="UniProtKB-KW"/>
</dbReference>
<dbReference type="GO" id="GO:1990904">
    <property type="term" value="C:ribonucleoprotein complex"/>
    <property type="evidence" value="ECO:0007669"/>
    <property type="project" value="TreeGrafter"/>
</dbReference>
<evidence type="ECO:0000259" key="41">
    <source>
        <dbReference type="PROSITE" id="PS50027"/>
    </source>
</evidence>
<keyword evidence="28" id="KW-0804">Transcription</keyword>
<dbReference type="Pfam" id="PF21010">
    <property type="entry name" value="HA2_C"/>
    <property type="match status" value="1"/>
</dbReference>
<dbReference type="InterPro" id="IPR044445">
    <property type="entry name" value="DHX9_DSRM_1"/>
</dbReference>
<evidence type="ECO:0000256" key="31">
    <source>
        <dbReference type="ARBA" id="ARBA00023211"/>
    </source>
</evidence>
<feature type="domain" description="Helicase C-terminal" evidence="45">
    <location>
        <begin position="644"/>
        <end position="817"/>
    </location>
</feature>
<dbReference type="CDD" id="cd19855">
    <property type="entry name" value="DSRM_DHX9_rpt2"/>
    <property type="match status" value="1"/>
</dbReference>
<dbReference type="CDD" id="cd17972">
    <property type="entry name" value="DEXHc_DHX9"/>
    <property type="match status" value="1"/>
</dbReference>
<dbReference type="GO" id="GO:0033679">
    <property type="term" value="F:3'-5' DNA/RNA helicase activity"/>
    <property type="evidence" value="ECO:0007669"/>
    <property type="project" value="InterPro"/>
</dbReference>
<name>A0AAE0V9C3_9TELE</name>
<dbReference type="SMART" id="SM00136">
    <property type="entry name" value="LamNT"/>
    <property type="match status" value="1"/>
</dbReference>
<dbReference type="SUPFAM" id="SSF57196">
    <property type="entry name" value="EGF/Laminin"/>
    <property type="match status" value="4"/>
</dbReference>
<dbReference type="InterPro" id="IPR044446">
    <property type="entry name" value="DHX9_DSRM_2"/>
</dbReference>
<keyword evidence="25 39" id="KW-1015">Disulfide bond</keyword>
<keyword evidence="9" id="KW-0806">Transcription termination</keyword>
<evidence type="ECO:0000256" key="34">
    <source>
        <dbReference type="ARBA" id="ARBA00023292"/>
    </source>
</evidence>
<keyword evidence="29" id="KW-0325">Glycoprotein</keyword>
<dbReference type="SMART" id="SM00490">
    <property type="entry name" value="HELICc"/>
    <property type="match status" value="1"/>
</dbReference>
<evidence type="ECO:0000256" key="14">
    <source>
        <dbReference type="ARBA" id="ARBA00022737"/>
    </source>
</evidence>
<evidence type="ECO:0000256" key="20">
    <source>
        <dbReference type="ARBA" id="ARBA00022845"/>
    </source>
</evidence>
<evidence type="ECO:0000259" key="43">
    <source>
        <dbReference type="PROSITE" id="PS51117"/>
    </source>
</evidence>
<protein>
    <recommendedName>
        <fullName evidence="7">RNA helicase</fullName>
        <ecNumber evidence="7">3.6.4.13</ecNumber>
    </recommendedName>
    <alternativeName>
        <fullName evidence="35">DEAH box protein 9</fullName>
    </alternativeName>
    <alternativeName>
        <fullName evidence="36">Nuclear DNA helicase II</fullName>
    </alternativeName>
</protein>
<evidence type="ECO:0000259" key="45">
    <source>
        <dbReference type="PROSITE" id="PS51194"/>
    </source>
</evidence>
<dbReference type="Pfam" id="PF00055">
    <property type="entry name" value="Laminin_N"/>
    <property type="match status" value="1"/>
</dbReference>
<dbReference type="PROSITE" id="PS01248">
    <property type="entry name" value="EGF_LAM_1"/>
    <property type="match status" value="1"/>
</dbReference>
<dbReference type="FunFam" id="3.30.160.20:FF:000028">
    <property type="entry name" value="ATP-dependent RNA helicase A"/>
    <property type="match status" value="1"/>
</dbReference>
<dbReference type="CDD" id="cd19854">
    <property type="entry name" value="DSRM_DHX9_rpt1"/>
    <property type="match status" value="1"/>
</dbReference>
<evidence type="ECO:0000313" key="47">
    <source>
        <dbReference type="Proteomes" id="UP001274896"/>
    </source>
</evidence>
<keyword evidence="20" id="KW-0810">Translation regulation</keyword>
<dbReference type="PROSITE" id="PS51117">
    <property type="entry name" value="LAMININ_NTER"/>
    <property type="match status" value="1"/>
</dbReference>
<dbReference type="FunFam" id="2.10.25.10:FF:000067">
    <property type="entry name" value="Laminin subunit gamma 1"/>
    <property type="match status" value="1"/>
</dbReference>
<evidence type="ECO:0000256" key="17">
    <source>
        <dbReference type="ARBA" id="ARBA00022806"/>
    </source>
</evidence>
<evidence type="ECO:0000256" key="1">
    <source>
        <dbReference type="ARBA" id="ARBA00002418"/>
    </source>
</evidence>
<evidence type="ECO:0000256" key="18">
    <source>
        <dbReference type="ARBA" id="ARBA00022816"/>
    </source>
</evidence>
<dbReference type="InterPro" id="IPR027417">
    <property type="entry name" value="P-loop_NTPase"/>
</dbReference>
<evidence type="ECO:0000256" key="28">
    <source>
        <dbReference type="ARBA" id="ARBA00023163"/>
    </source>
</evidence>
<evidence type="ECO:0000256" key="8">
    <source>
        <dbReference type="ARBA" id="ARBA00022448"/>
    </source>
</evidence>
<dbReference type="InterPro" id="IPR011545">
    <property type="entry name" value="DEAD/DEAH_box_helicase_dom"/>
</dbReference>
<keyword evidence="13" id="KW-0732">Signal</keyword>
<evidence type="ECO:0000313" key="46">
    <source>
        <dbReference type="EMBL" id="KAK3546274.1"/>
    </source>
</evidence>
<dbReference type="PROSITE" id="PS50027">
    <property type="entry name" value="EGF_LAM_2"/>
    <property type="match status" value="3"/>
</dbReference>
<dbReference type="Pfam" id="PF00271">
    <property type="entry name" value="Helicase_C"/>
    <property type="match status" value="1"/>
</dbReference>
<dbReference type="Gene3D" id="2.10.25.10">
    <property type="entry name" value="Laminin"/>
    <property type="match status" value="3"/>
</dbReference>
<evidence type="ECO:0000256" key="12">
    <source>
        <dbReference type="ARBA" id="ARBA00022723"/>
    </source>
</evidence>
<keyword evidence="47" id="KW-1185">Reference proteome</keyword>
<dbReference type="SMART" id="SM00358">
    <property type="entry name" value="DSRM"/>
    <property type="match status" value="2"/>
</dbReference>
<dbReference type="GO" id="GO:0031047">
    <property type="term" value="P:regulatory ncRNA-mediated gene silencing"/>
    <property type="evidence" value="ECO:0007669"/>
    <property type="project" value="UniProtKB-KW"/>
</dbReference>
<keyword evidence="17" id="KW-0347">Helicase</keyword>
<dbReference type="GO" id="GO:0043138">
    <property type="term" value="F:3'-5' DNA helicase activity"/>
    <property type="evidence" value="ECO:0007669"/>
    <property type="project" value="TreeGrafter"/>
</dbReference>
<evidence type="ECO:0000256" key="13">
    <source>
        <dbReference type="ARBA" id="ARBA00022729"/>
    </source>
</evidence>
<dbReference type="Gene3D" id="2.60.120.260">
    <property type="entry name" value="Galactose-binding domain-like"/>
    <property type="match status" value="1"/>
</dbReference>
<evidence type="ECO:0000256" key="33">
    <source>
        <dbReference type="ARBA" id="ARBA00023242"/>
    </source>
</evidence>
<evidence type="ECO:0000256" key="30">
    <source>
        <dbReference type="ARBA" id="ARBA00023187"/>
    </source>
</evidence>
<evidence type="ECO:0000256" key="37">
    <source>
        <dbReference type="ARBA" id="ARBA00047984"/>
    </source>
</evidence>
<dbReference type="InterPro" id="IPR056863">
    <property type="entry name" value="LMN_ATRN_NET-like_EGF"/>
</dbReference>
<comment type="catalytic activity">
    <reaction evidence="37">
        <text>ATP + H2O = ADP + phosphate + H(+)</text>
        <dbReference type="Rhea" id="RHEA:13065"/>
        <dbReference type="ChEBI" id="CHEBI:15377"/>
        <dbReference type="ChEBI" id="CHEBI:15378"/>
        <dbReference type="ChEBI" id="CHEBI:30616"/>
        <dbReference type="ChEBI" id="CHEBI:43474"/>
        <dbReference type="ChEBI" id="CHEBI:456216"/>
        <dbReference type="EC" id="3.6.4.13"/>
    </reaction>
</comment>
<dbReference type="Pfam" id="PF04408">
    <property type="entry name" value="WHD_HA2"/>
    <property type="match status" value="1"/>
</dbReference>
<evidence type="ECO:0000256" key="35">
    <source>
        <dbReference type="ARBA" id="ARBA00031576"/>
    </source>
</evidence>
<dbReference type="GO" id="GO:0005604">
    <property type="term" value="C:basement membrane"/>
    <property type="evidence" value="ECO:0007669"/>
    <property type="project" value="UniProtKB-SubCell"/>
</dbReference>
<dbReference type="SMART" id="SM00487">
    <property type="entry name" value="DEXDc"/>
    <property type="match status" value="1"/>
</dbReference>
<keyword evidence="11" id="KW-0507">mRNA processing</keyword>
<feature type="domain" description="Laminin EGF-like" evidence="41">
    <location>
        <begin position="1741"/>
        <end position="1790"/>
    </location>
</feature>
<evidence type="ECO:0000256" key="25">
    <source>
        <dbReference type="ARBA" id="ARBA00023157"/>
    </source>
</evidence>
<keyword evidence="26" id="KW-0943">RNA-mediated gene silencing</keyword>
<evidence type="ECO:0000256" key="10">
    <source>
        <dbReference type="ARBA" id="ARBA00022490"/>
    </source>
</evidence>
<dbReference type="CDD" id="cd00055">
    <property type="entry name" value="EGF_Lam"/>
    <property type="match status" value="4"/>
</dbReference>
<dbReference type="GO" id="GO:0045944">
    <property type="term" value="P:positive regulation of transcription by RNA polymerase II"/>
    <property type="evidence" value="ECO:0007669"/>
    <property type="project" value="TreeGrafter"/>
</dbReference>
<dbReference type="GO" id="GO:0050684">
    <property type="term" value="P:regulation of mRNA processing"/>
    <property type="evidence" value="ECO:0007669"/>
    <property type="project" value="TreeGrafter"/>
</dbReference>
<evidence type="ECO:0000256" key="21">
    <source>
        <dbReference type="ARBA" id="ARBA00022869"/>
    </source>
</evidence>
<evidence type="ECO:0000256" key="24">
    <source>
        <dbReference type="ARBA" id="ARBA00023125"/>
    </source>
</evidence>
<dbReference type="Pfam" id="PF24973">
    <property type="entry name" value="EGF_LMN_ATRN"/>
    <property type="match status" value="1"/>
</dbReference>
<dbReference type="GO" id="GO:0005730">
    <property type="term" value="C:nucleolus"/>
    <property type="evidence" value="ECO:0007669"/>
    <property type="project" value="UniProtKB-SubCell"/>
</dbReference>
<keyword evidence="32" id="KW-0206">Cytoskeleton</keyword>
<dbReference type="GO" id="GO:0016887">
    <property type="term" value="F:ATP hydrolysis activity"/>
    <property type="evidence" value="ECO:0007669"/>
    <property type="project" value="TreeGrafter"/>
</dbReference>
<dbReference type="GO" id="GO:0003724">
    <property type="term" value="F:RNA helicase activity"/>
    <property type="evidence" value="ECO:0007669"/>
    <property type="project" value="UniProtKB-EC"/>
</dbReference>
<keyword evidence="14" id="KW-0677">Repeat</keyword>
<evidence type="ECO:0000256" key="11">
    <source>
        <dbReference type="ARBA" id="ARBA00022664"/>
    </source>
</evidence>
<evidence type="ECO:0000256" key="6">
    <source>
        <dbReference type="ARBA" id="ARBA00008792"/>
    </source>
</evidence>
<keyword evidence="12" id="KW-0479">Metal-binding</keyword>
<evidence type="ECO:0000256" key="7">
    <source>
        <dbReference type="ARBA" id="ARBA00012552"/>
    </source>
</evidence>
<comment type="subcellular location">
    <subcellularLocation>
        <location evidence="2">Cytoplasm</location>
        <location evidence="2">Cytoskeleton</location>
        <location evidence="2">Microtubule organizing center</location>
        <location evidence="2">Centrosome</location>
    </subcellularLocation>
    <subcellularLocation>
        <location evidence="4">Nucleus</location>
        <location evidence="4">Nucleolus</location>
    </subcellularLocation>
    <subcellularLocation>
        <location evidence="5">Nucleus</location>
        <location evidence="5">Nucleoplasm</location>
    </subcellularLocation>
    <subcellularLocation>
        <location evidence="3">Secreted</location>
        <location evidence="3">Extracellular space</location>
        <location evidence="3">Extracellular matrix</location>
        <location evidence="3">Basement membrane</location>
    </subcellularLocation>
</comment>
<dbReference type="CDD" id="cd18791">
    <property type="entry name" value="SF2_C_RHA"/>
    <property type="match status" value="1"/>
</dbReference>
<dbReference type="EMBL" id="JAUCMX010000005">
    <property type="protein sequence ID" value="KAK3546274.1"/>
    <property type="molecule type" value="Genomic_DNA"/>
</dbReference>
<evidence type="ECO:0000256" key="26">
    <source>
        <dbReference type="ARBA" id="ARBA00023158"/>
    </source>
</evidence>
<dbReference type="InterPro" id="IPR001650">
    <property type="entry name" value="Helicase_C-like"/>
</dbReference>
<dbReference type="Pfam" id="PF00035">
    <property type="entry name" value="dsrm"/>
    <property type="match status" value="2"/>
</dbReference>
<feature type="region of interest" description="Disordered" evidence="40">
    <location>
        <begin position="83"/>
        <end position="113"/>
    </location>
</feature>
<evidence type="ECO:0000256" key="23">
    <source>
        <dbReference type="ARBA" id="ARBA00023015"/>
    </source>
</evidence>
<evidence type="ECO:0000256" key="39">
    <source>
        <dbReference type="PROSITE-ProRule" id="PRU00460"/>
    </source>
</evidence>
<comment type="function">
    <text evidence="1">Binding to cells via a high affinity receptor, laminin is thought to mediate the attachment, migration and organization of cells into tissues during embryonic development by interacting with other extracellular matrix components.</text>
</comment>
<dbReference type="EC" id="3.6.4.13" evidence="7"/>
<keyword evidence="30" id="KW-0508">mRNA splicing</keyword>
<keyword evidence="23" id="KW-0805">Transcription regulation</keyword>
<keyword evidence="21" id="KW-0272">Extracellular matrix</keyword>
<keyword evidence="19" id="KW-0067">ATP-binding</keyword>
<accession>A0AAE0V9C3</accession>
<dbReference type="GO" id="GO:0006417">
    <property type="term" value="P:regulation of translation"/>
    <property type="evidence" value="ECO:0007669"/>
    <property type="project" value="UniProtKB-KW"/>
</dbReference>
<dbReference type="InterPro" id="IPR048333">
    <property type="entry name" value="HA2_WH"/>
</dbReference>
<dbReference type="PANTHER" id="PTHR18934:SF119">
    <property type="entry name" value="ATP-DEPENDENT RNA HELICASE A"/>
    <property type="match status" value="1"/>
</dbReference>
<dbReference type="FunFam" id="3.40.50.300:FF:000677">
    <property type="entry name" value="ATP-dependent RNA helicase A"/>
    <property type="match status" value="1"/>
</dbReference>
<evidence type="ECO:0000256" key="29">
    <source>
        <dbReference type="ARBA" id="ARBA00023180"/>
    </source>
</evidence>
<dbReference type="Pfam" id="PF07717">
    <property type="entry name" value="OB_NTP_bind"/>
    <property type="match status" value="1"/>
</dbReference>
<keyword evidence="16" id="KW-0378">Hydrolase</keyword>
<evidence type="ECO:0000256" key="15">
    <source>
        <dbReference type="ARBA" id="ARBA00022741"/>
    </source>
</evidence>
<evidence type="ECO:0000256" key="5">
    <source>
        <dbReference type="ARBA" id="ARBA00004642"/>
    </source>
</evidence>
<dbReference type="GO" id="GO:0006353">
    <property type="term" value="P:DNA-templated transcription termination"/>
    <property type="evidence" value="ECO:0007669"/>
    <property type="project" value="UniProtKB-KW"/>
</dbReference>
<dbReference type="GO" id="GO:0006397">
    <property type="term" value="P:mRNA processing"/>
    <property type="evidence" value="ECO:0007669"/>
    <property type="project" value="UniProtKB-KW"/>
</dbReference>
<dbReference type="InterPro" id="IPR008211">
    <property type="entry name" value="Laminin_N"/>
</dbReference>
<keyword evidence="31" id="KW-0464">Manganese</keyword>
<evidence type="ECO:0000256" key="38">
    <source>
        <dbReference type="PROSITE-ProRule" id="PRU00266"/>
    </source>
</evidence>
<evidence type="ECO:0000256" key="19">
    <source>
        <dbReference type="ARBA" id="ARBA00022840"/>
    </source>
</evidence>
<feature type="domain" description="Helicase ATP-binding" evidence="44">
    <location>
        <begin position="407"/>
        <end position="573"/>
    </location>
</feature>
<feature type="domain" description="Laminin N-terminal" evidence="43">
    <location>
        <begin position="1342"/>
        <end position="1581"/>
    </location>
</feature>
<feature type="domain" description="DRBM" evidence="42">
    <location>
        <begin position="3"/>
        <end position="71"/>
    </location>
</feature>
<evidence type="ECO:0000256" key="32">
    <source>
        <dbReference type="ARBA" id="ARBA00023212"/>
    </source>
</evidence>
<evidence type="ECO:0000256" key="9">
    <source>
        <dbReference type="ARBA" id="ARBA00022472"/>
    </source>
</evidence>
<dbReference type="InterPro" id="IPR011709">
    <property type="entry name" value="DEAD-box_helicase_OB_fold"/>
</dbReference>
<dbReference type="InterPro" id="IPR002049">
    <property type="entry name" value="LE_dom"/>
</dbReference>
<feature type="disulfide bond" evidence="39">
    <location>
        <begin position="1714"/>
        <end position="1723"/>
    </location>
</feature>
<dbReference type="GO" id="GO:0003677">
    <property type="term" value="F:DNA binding"/>
    <property type="evidence" value="ECO:0007669"/>
    <property type="project" value="UniProtKB-KW"/>
</dbReference>
<dbReference type="InterPro" id="IPR007502">
    <property type="entry name" value="Helicase-assoc_dom"/>
</dbReference>
<dbReference type="Pfam" id="PF00270">
    <property type="entry name" value="DEAD"/>
    <property type="match status" value="1"/>
</dbReference>
<dbReference type="Gene3D" id="3.40.50.300">
    <property type="entry name" value="P-loop containing nucleotide triphosphate hydrolases"/>
    <property type="match status" value="2"/>
</dbReference>
<evidence type="ECO:0000256" key="36">
    <source>
        <dbReference type="ARBA" id="ARBA00033216"/>
    </source>
</evidence>
<feature type="compositionally biased region" description="Gly residues" evidence="40">
    <location>
        <begin position="92"/>
        <end position="106"/>
    </location>
</feature>
<organism evidence="46 47">
    <name type="scientific">Hemibagrus guttatus</name>
    <dbReference type="NCBI Taxonomy" id="175788"/>
    <lineage>
        <taxon>Eukaryota</taxon>
        <taxon>Metazoa</taxon>
        <taxon>Chordata</taxon>
        <taxon>Craniata</taxon>
        <taxon>Vertebrata</taxon>
        <taxon>Euteleostomi</taxon>
        <taxon>Actinopterygii</taxon>
        <taxon>Neopterygii</taxon>
        <taxon>Teleostei</taxon>
        <taxon>Ostariophysi</taxon>
        <taxon>Siluriformes</taxon>
        <taxon>Bagridae</taxon>
        <taxon>Hemibagrus</taxon>
    </lineage>
</organism>
<keyword evidence="27" id="KW-0010">Activator</keyword>
<keyword evidence="8" id="KW-0813">Transport</keyword>
<dbReference type="FunFam" id="2.60.120.260:FF:000018">
    <property type="entry name" value="Laminin subunit gamma 1"/>
    <property type="match status" value="1"/>
</dbReference>
<gene>
    <name evidence="46" type="ORF">QTP70_025619</name>
</gene>
<dbReference type="GO" id="GO:0005654">
    <property type="term" value="C:nucleoplasm"/>
    <property type="evidence" value="ECO:0007669"/>
    <property type="project" value="UniProtKB-SubCell"/>
</dbReference>
<feature type="domain" description="Laminin EGF-like" evidence="41">
    <location>
        <begin position="1694"/>
        <end position="1740"/>
    </location>
</feature>
<dbReference type="FunFam" id="2.10.25.10:FF:000193">
    <property type="entry name" value="Laminin subunit gamma 1"/>
    <property type="match status" value="1"/>
</dbReference>
<dbReference type="PROSITE" id="PS50137">
    <property type="entry name" value="DS_RBD"/>
    <property type="match status" value="2"/>
</dbReference>
<comment type="caution">
    <text evidence="39">Lacks conserved residue(s) required for the propagation of feature annotation.</text>
</comment>
<keyword evidence="10" id="KW-0963">Cytoplasm</keyword>
<evidence type="ECO:0000256" key="2">
    <source>
        <dbReference type="ARBA" id="ARBA00004300"/>
    </source>
</evidence>
<keyword evidence="22 38" id="KW-0694">RNA-binding</keyword>
<dbReference type="FunFam" id="1.20.120.1080:FF:000006">
    <property type="entry name" value="ATP-dependent RNA helicase A protein"/>
    <property type="match status" value="1"/>
</dbReference>
<dbReference type="GO" id="GO:0005524">
    <property type="term" value="F:ATP binding"/>
    <property type="evidence" value="ECO:0007669"/>
    <property type="project" value="UniProtKB-KW"/>
</dbReference>
<dbReference type="GO" id="GO:0003725">
    <property type="term" value="F:double-stranded RNA binding"/>
    <property type="evidence" value="ECO:0007669"/>
    <property type="project" value="InterPro"/>
</dbReference>
<dbReference type="InterPro" id="IPR044447">
    <property type="entry name" value="DHX9_DEXHc"/>
</dbReference>
<evidence type="ECO:0000256" key="16">
    <source>
        <dbReference type="ARBA" id="ARBA00022801"/>
    </source>
</evidence>
<dbReference type="Gene3D" id="3.30.160.20">
    <property type="match status" value="2"/>
</dbReference>
<dbReference type="Gene3D" id="1.20.120.1080">
    <property type="match status" value="1"/>
</dbReference>
<dbReference type="Proteomes" id="UP001274896">
    <property type="component" value="Unassembled WGS sequence"/>
</dbReference>
<keyword evidence="34 39" id="KW-0424">Laminin EGF-like domain</keyword>
<feature type="disulfide bond" evidence="39">
    <location>
        <begin position="1761"/>
        <end position="1770"/>
    </location>
</feature>
<feature type="domain" description="DRBM" evidence="42">
    <location>
        <begin position="191"/>
        <end position="263"/>
    </location>
</feature>
<evidence type="ECO:0000259" key="42">
    <source>
        <dbReference type="PROSITE" id="PS50137"/>
    </source>
</evidence>
<dbReference type="Pfam" id="PF00053">
    <property type="entry name" value="EGF_laminin"/>
    <property type="match status" value="3"/>
</dbReference>
<dbReference type="SUPFAM" id="SSF52540">
    <property type="entry name" value="P-loop containing nucleoside triphosphate hydrolases"/>
    <property type="match status" value="1"/>
</dbReference>
<feature type="domain" description="Laminin EGF-like" evidence="41">
    <location>
        <begin position="1638"/>
        <end position="1693"/>
    </location>
</feature>
<proteinExistence type="inferred from homology"/>
<keyword evidence="21" id="KW-0084">Basement membrane</keyword>
<dbReference type="InterPro" id="IPR002464">
    <property type="entry name" value="DNA/RNA_helicase_DEAH_CS"/>
</dbReference>
<evidence type="ECO:0000256" key="40">
    <source>
        <dbReference type="SAM" id="MobiDB-lite"/>
    </source>
</evidence>
<sequence length="1821" mass="202647">MGDIKNFLYAWCGKKKLTPNYDIRAVGNKNRQKFMCEVRVDSFNYIGMGNSTNKKDAQANAARDFVNYLVRVGQMSASEVPALGANAPGVPDSGGGGSGGGEGSGFGMLPASGPLPPHLLVKQEIDSEPSSAPVPGVTGLGYSGLNNPQWDRGANLQDYYSRKEEQDAKATLESEEVDLNAGLHGNWTLDNAKARLNQFFQKDKIQTDYKYNQVGPDHNRSFIAEMTIFVKQLRRNIFAREHGSNKKLAAQSCALSLVRQLYHLGVIEAFTGQTKKKDGETLEVYNVNVSDELKHQLQSAIQELELQIPPVDPSSPVSLIQGKLAHFEPSQKQNTGGVVQWSPPQVNWNPWTSSNIDEGPLAFCTPEQISSDLQSELHYQLEHDTNLQERLQEREQLPVKKFQEEIMSTINNNPVVIIRGATGCGKTTQVPQYILDQYIQRGRASECNIVVTQPRRISAVSVAERVAYERGEDVGKSCGYSVRFESILPRPHASILFCTVGVLLRKLEAGIRGISHVIVDEIHERDINTDFLMVVLRDVIHAFPEVRVILMSATIDTTMFREYYFSCPIIEVFGRTYPVQQYFLEDCIQMTQFVPPPSERKKKDKDEEGGEEEINCNLVCGPEYGPETKRSMAQMNEKETPFELIEALLRYIETLQVVGAVLVFLPGWNLIYSMQKHLEMNAHFSSHRYRILPLHSQIPREEQRLVFEPVPEGVTKVILSTNIAETSITINDVVYVIDSCKQKVKLFTAHNNMTNYATVWASKTNLEQRKGRAGRVRPGFCFHLCSKARFEKLETHMTPEIFRTPLHEVALSIKLLRLGAIGHFLAKAIEPPPLDAVIEAEHTLRELDALDSNDELTPLGRILARLPIEPRLGKMMIMGCILNVGDAVCTISAASCFSEPFISEGKRLGFVHRNFAGTRFSDHVALLSVFQAWDEVRMGGEEAEARFCEHKRLHMSTLRMTWEAKVQLKDILINSGFPEECLMNQVFNNVGPDNNLDVVISLLTYGSYPNVCYHKEKRKILTTEGRNALIHKSSVNCPFSSQDPSYPSPFFVFGEKIRTRAISAKGMTMVSPLQLILFAAKKITSNGEVVVLDDWINLRIEHEVAGGIAGLRAAMEAVVVEVSKNPEYIRNLETVHGLRKCPGWMVELEGSMVGEDTAAVEDTGAAVEGTGVPEEGTGVPEEGTEDPAVTGVEADTGGQEGMVVVVVVVDTEGVGVVMGEVVGLTEVDMEDTKRGIYDDHTIFAPCLTRRMIHVVGWLPLSKQIDDAIRIMNVPFCVKDSIDNALFFTEDCAGRKRKVVWGKGPGRTETIMRCAALLLSLVTLCATRGHAAMDECVDEVNGRPQRCLPEFVNAAFNVTVVATNTCGSPPEEYCVQTGVTGVTKSCHICDARDPRLHHSAVYLTDYNNHADTTWWQSQTMLAGVQYPNSINLTLHLGKAFDITYVRLKFHTSRPESFAIYKRTREDGPWTPYQYYSGSCEKTYSKMNRGFIRTGEDEQQALCTDEFSDISPLTGGNVAFSTLEGRPSAYNFDNSPVLQDWVTATDIRVTLNRLNTFGDEVFNDPKVLKSYYYAISDFAVGGRCKCNGHASECVKNEYSKLVCNCKHNTEGDDCNVCKPFYNDRPWSRATADNGHECLPCNCNGKSRECFFDQALYRATGHGGHCRNCAHNTDGPNCERCLHNYYRLGPDQHCLPCSCNPVGSLSTQCDTTGRCSCKPGVMGDKCDRCQPGYHSLSEAGCRSCSCYRAGSTQECDVDTGRCQCKENVDGFNCDRCKLGFFNLDAHNPQGCTPCFCFHHSTVCESAEGYSVHTITSTFERGEYL</sequence>
<dbReference type="PANTHER" id="PTHR18934">
    <property type="entry name" value="ATP-DEPENDENT RNA HELICASE"/>
    <property type="match status" value="1"/>
</dbReference>
<dbReference type="PROSITE" id="PS51192">
    <property type="entry name" value="HELICASE_ATP_BIND_1"/>
    <property type="match status" value="1"/>
</dbReference>
<keyword evidence="24" id="KW-0238">DNA-binding</keyword>
<keyword evidence="21" id="KW-0964">Secreted</keyword>
<evidence type="ECO:0000256" key="4">
    <source>
        <dbReference type="ARBA" id="ARBA00004604"/>
    </source>
</evidence>
<dbReference type="PRINTS" id="PR00011">
    <property type="entry name" value="EGFLAMININ"/>
</dbReference>
<dbReference type="SUPFAM" id="SSF54768">
    <property type="entry name" value="dsRNA-binding domain-like"/>
    <property type="match status" value="2"/>
</dbReference>
<keyword evidence="33" id="KW-0539">Nucleus</keyword>
<comment type="similarity">
    <text evidence="6">Belongs to the DEAD box helicase family. DEAH subfamily.</text>
</comment>
<evidence type="ECO:0000256" key="27">
    <source>
        <dbReference type="ARBA" id="ARBA00023159"/>
    </source>
</evidence>
<reference evidence="46" key="1">
    <citation type="submission" date="2023-06" db="EMBL/GenBank/DDBJ databases">
        <title>Male Hemibagrus guttatus genome.</title>
        <authorList>
            <person name="Bian C."/>
        </authorList>
    </citation>
    <scope>NUCLEOTIDE SEQUENCE</scope>
    <source>
        <strain evidence="46">Male_cb2023</strain>
        <tissue evidence="46">Muscle</tissue>
    </source>
</reference>
<comment type="caution">
    <text evidence="46">The sequence shown here is derived from an EMBL/GenBank/DDBJ whole genome shotgun (WGS) entry which is preliminary data.</text>
</comment>
<evidence type="ECO:0000256" key="3">
    <source>
        <dbReference type="ARBA" id="ARBA00004302"/>
    </source>
</evidence>
<keyword evidence="15" id="KW-0547">Nucleotide-binding</keyword>
<dbReference type="GO" id="GO:0051028">
    <property type="term" value="P:mRNA transport"/>
    <property type="evidence" value="ECO:0007669"/>
    <property type="project" value="UniProtKB-KW"/>
</dbReference>
<keyword evidence="18" id="KW-0509">mRNA transport</keyword>
<dbReference type="SMART" id="SM00847">
    <property type="entry name" value="HA2"/>
    <property type="match status" value="1"/>
</dbReference>
<dbReference type="SMART" id="SM00180">
    <property type="entry name" value="EGF_Lam"/>
    <property type="match status" value="4"/>
</dbReference>
<dbReference type="FunFam" id="2.10.25.10:FF:000166">
    <property type="entry name" value="laminin subunit gamma-1"/>
    <property type="match status" value="1"/>
</dbReference>
<dbReference type="PROSITE" id="PS00690">
    <property type="entry name" value="DEAH_ATP_HELICASE"/>
    <property type="match status" value="1"/>
</dbReference>
<dbReference type="FunFam" id="3.30.160.20:FF:000026">
    <property type="entry name" value="ATP-dependent RNA helicase A"/>
    <property type="match status" value="1"/>
</dbReference>
<dbReference type="InterPro" id="IPR014720">
    <property type="entry name" value="dsRBD_dom"/>
</dbReference>